<reference evidence="1 2" key="1">
    <citation type="submission" date="2019-08" db="EMBL/GenBank/DDBJ databases">
        <title>Parahaliea maris sp. nov., isolated from the surface seawater.</title>
        <authorList>
            <person name="Liu Y."/>
        </authorList>
    </citation>
    <scope>NUCLEOTIDE SEQUENCE [LARGE SCALE GENOMIC DNA]</scope>
    <source>
        <strain evidence="1 2">S2-26</strain>
    </source>
</reference>
<dbReference type="EMBL" id="VRYZ01000007">
    <property type="protein sequence ID" value="TXS90071.1"/>
    <property type="molecule type" value="Genomic_DNA"/>
</dbReference>
<name>A0A5C8ZRT5_9GAMM</name>
<accession>A0A5C8ZRT5</accession>
<organism evidence="1 2">
    <name type="scientific">Parahaliea aestuarii</name>
    <dbReference type="NCBI Taxonomy" id="1852021"/>
    <lineage>
        <taxon>Bacteria</taxon>
        <taxon>Pseudomonadati</taxon>
        <taxon>Pseudomonadota</taxon>
        <taxon>Gammaproteobacteria</taxon>
        <taxon>Cellvibrionales</taxon>
        <taxon>Halieaceae</taxon>
        <taxon>Parahaliea</taxon>
    </lineage>
</organism>
<keyword evidence="2" id="KW-1185">Reference proteome</keyword>
<comment type="caution">
    <text evidence="1">The sequence shown here is derived from an EMBL/GenBank/DDBJ whole genome shotgun (WGS) entry which is preliminary data.</text>
</comment>
<dbReference type="Proteomes" id="UP000321933">
    <property type="component" value="Unassembled WGS sequence"/>
</dbReference>
<proteinExistence type="predicted"/>
<gene>
    <name evidence="1" type="ORF">FVW59_15835</name>
</gene>
<dbReference type="OrthoDB" id="5740498at2"/>
<protein>
    <recommendedName>
        <fullName evidence="3">General secretion pathway protein GspK</fullName>
    </recommendedName>
</protein>
<evidence type="ECO:0000313" key="2">
    <source>
        <dbReference type="Proteomes" id="UP000321933"/>
    </source>
</evidence>
<evidence type="ECO:0000313" key="1">
    <source>
        <dbReference type="EMBL" id="TXS90071.1"/>
    </source>
</evidence>
<dbReference type="AlphaFoldDB" id="A0A5C8ZRT5"/>
<sequence length="277" mass="29481">MRQQGSQAGVALAIVVWFLAAMSLLAAGIVYQAKVDAKLAQAHVARAVAVAAGDGAIQLMMARFTSVVGDPRNARGEPPLQGRFALGDKQVSVNLVPISGLVDVFNSPPQLLAALFVARGGLAAGDAKQLADNVVELRSPMGRRRALGMANAAELSSPEDLLKVPGFNRALLDAIYDDIRAVSGGSDSLNWAAMPETVLQALQGGGFGRIGSGARVPWSPRSETVFRVDAVVHYGDQRWLRRRWLRLTPGNESDLPWHPVRIEAPRALAKGSKGTEH</sequence>
<evidence type="ECO:0008006" key="3">
    <source>
        <dbReference type="Google" id="ProtNLM"/>
    </source>
</evidence>
<dbReference type="RefSeq" id="WP_148065334.1">
    <property type="nucleotide sequence ID" value="NZ_VRYZ01000007.1"/>
</dbReference>